<reference evidence="1" key="1">
    <citation type="submission" date="2021-10" db="EMBL/GenBank/DDBJ databases">
        <title>Streptomyces nigrumlapis sp.nov.,an antimicrobial producing actinobacterium isolated from Black Gobi rocks.</title>
        <authorList>
            <person name="Wen Y."/>
            <person name="Zhang W."/>
            <person name="Liu X.G."/>
        </authorList>
    </citation>
    <scope>NUCLEOTIDE SEQUENCE</scope>
    <source>
        <strain evidence="1">ST13-2-2</strain>
    </source>
</reference>
<evidence type="ECO:0000313" key="2">
    <source>
        <dbReference type="Proteomes" id="UP000830115"/>
    </source>
</evidence>
<dbReference type="Proteomes" id="UP000830115">
    <property type="component" value="Chromosome"/>
</dbReference>
<dbReference type="RefSeq" id="WP_248861503.1">
    <property type="nucleotide sequence ID" value="NZ_CP086322.1"/>
</dbReference>
<gene>
    <name evidence="1" type="ORF">K9S39_01495</name>
</gene>
<name>A0ABY4M2W0_9ACTN</name>
<keyword evidence="2" id="KW-1185">Reference proteome</keyword>
<sequence length="77" mass="8953">MNAFHVRLQFQKQKDGPAVDGTWEDELRARQKFTAWIGTYGSLEDVVIRLVEEHDDGHRRTLRTWTKQTGDVEGDLP</sequence>
<evidence type="ECO:0000313" key="1">
    <source>
        <dbReference type="EMBL" id="UQA90736.1"/>
    </source>
</evidence>
<organism evidence="1 2">
    <name type="scientific">Streptomyces halobius</name>
    <dbReference type="NCBI Taxonomy" id="2879846"/>
    <lineage>
        <taxon>Bacteria</taxon>
        <taxon>Bacillati</taxon>
        <taxon>Actinomycetota</taxon>
        <taxon>Actinomycetes</taxon>
        <taxon>Kitasatosporales</taxon>
        <taxon>Streptomycetaceae</taxon>
        <taxon>Streptomyces</taxon>
    </lineage>
</organism>
<accession>A0ABY4M2W0</accession>
<dbReference type="EMBL" id="CP086322">
    <property type="protein sequence ID" value="UQA90736.1"/>
    <property type="molecule type" value="Genomic_DNA"/>
</dbReference>
<protein>
    <submittedName>
        <fullName evidence="1">Uncharacterized protein</fullName>
    </submittedName>
</protein>
<proteinExistence type="predicted"/>